<dbReference type="Pfam" id="PF00207">
    <property type="entry name" value="A2M"/>
    <property type="match status" value="1"/>
</dbReference>
<dbReference type="EMBL" id="LN902845">
    <property type="protein sequence ID" value="CUT99337.1"/>
    <property type="molecule type" value="Genomic_DNA"/>
</dbReference>
<dbReference type="PANTHER" id="PTHR11412:SF171">
    <property type="entry name" value="PREGNANCY ZONE PROTEIN-LIKE PROTEIN"/>
    <property type="match status" value="1"/>
</dbReference>
<accession>A0A068Y9W5</accession>
<dbReference type="InterPro" id="IPR013783">
    <property type="entry name" value="Ig-like_fold"/>
</dbReference>
<dbReference type="GO" id="GO:0004866">
    <property type="term" value="F:endopeptidase inhibitor activity"/>
    <property type="evidence" value="ECO:0007669"/>
    <property type="project" value="InterPro"/>
</dbReference>
<keyword evidence="3" id="KW-1185">Reference proteome</keyword>
<dbReference type="InterPro" id="IPR001599">
    <property type="entry name" value="Macroglobln_a2"/>
</dbReference>
<name>A0A068Y9W5_ECHMU</name>
<feature type="domain" description="Alpha-2-macroglobulin" evidence="1">
    <location>
        <begin position="3"/>
        <end position="43"/>
    </location>
</feature>
<proteinExistence type="predicted"/>
<dbReference type="OrthoDB" id="9998011at2759"/>
<reference evidence="2" key="2">
    <citation type="submission" date="2015-11" db="EMBL/GenBank/DDBJ databases">
        <authorList>
            <person name="Zhang Y."/>
            <person name="Guo Z."/>
        </authorList>
    </citation>
    <scope>NUCLEOTIDE SEQUENCE</scope>
</reference>
<organism evidence="2 3">
    <name type="scientific">Echinococcus multilocularis</name>
    <name type="common">Fox tapeworm</name>
    <dbReference type="NCBI Taxonomy" id="6211"/>
    <lineage>
        <taxon>Eukaryota</taxon>
        <taxon>Metazoa</taxon>
        <taxon>Spiralia</taxon>
        <taxon>Lophotrochozoa</taxon>
        <taxon>Platyhelminthes</taxon>
        <taxon>Cestoda</taxon>
        <taxon>Eucestoda</taxon>
        <taxon>Cyclophyllidea</taxon>
        <taxon>Taeniidae</taxon>
        <taxon>Echinococcus</taxon>
    </lineage>
</organism>
<reference evidence="2" key="1">
    <citation type="journal article" date="2013" name="Nature">
        <title>The genomes of four tapeworm species reveal adaptations to parasitism.</title>
        <authorList>
            <person name="Tsai I.J."/>
            <person name="Zarowiecki M."/>
            <person name="Holroyd N."/>
            <person name="Garciarrubio A."/>
            <person name="Sanchez-Flores A."/>
            <person name="Brooks K.L."/>
            <person name="Tracey A."/>
            <person name="Bobes R.J."/>
            <person name="Fragoso G."/>
            <person name="Sciutto E."/>
            <person name="Aslett M."/>
            <person name="Beasley H."/>
            <person name="Bennett H.M."/>
            <person name="Cai J."/>
            <person name="Camicia F."/>
            <person name="Clark R."/>
            <person name="Cucher M."/>
            <person name="De Silva N."/>
            <person name="Day T.A."/>
            <person name="Deplazes P."/>
            <person name="Estrada K."/>
            <person name="Fernandez C."/>
            <person name="Holland P.W."/>
            <person name="Hou J."/>
            <person name="Hu S."/>
            <person name="Huckvale T."/>
            <person name="Hung S.S."/>
            <person name="Kamenetzky L."/>
            <person name="Keane J.A."/>
            <person name="Kiss F."/>
            <person name="Koziol U."/>
            <person name="Lambert O."/>
            <person name="Liu K."/>
            <person name="Luo X."/>
            <person name="Luo Y."/>
            <person name="Macchiaroli N."/>
            <person name="Nichol S."/>
            <person name="Paps J."/>
            <person name="Parkinson J."/>
            <person name="Pouchkina-Stantcheva N."/>
            <person name="Riddiford N."/>
            <person name="Rosenzvit M."/>
            <person name="Salinas G."/>
            <person name="Wasmuth J.D."/>
            <person name="Zamanian M."/>
            <person name="Zheng Y."/>
            <person name="Cai X."/>
            <person name="Soberon X."/>
            <person name="Olson P.D."/>
            <person name="Laclette J.P."/>
            <person name="Brehm K."/>
            <person name="Berriman M."/>
            <person name="Garciarrubio A."/>
            <person name="Bobes R.J."/>
            <person name="Fragoso G."/>
            <person name="Sanchez-Flores A."/>
            <person name="Estrada K."/>
            <person name="Cevallos M.A."/>
            <person name="Morett E."/>
            <person name="Gonzalez V."/>
            <person name="Portillo T."/>
            <person name="Ochoa-Leyva A."/>
            <person name="Jose M.V."/>
            <person name="Sciutto E."/>
            <person name="Landa A."/>
            <person name="Jimenez L."/>
            <person name="Valdes V."/>
            <person name="Carrero J.C."/>
            <person name="Larralde C."/>
            <person name="Morales-Montor J."/>
            <person name="Limon-Lason J."/>
            <person name="Soberon X."/>
            <person name="Laclette J.P."/>
        </authorList>
    </citation>
    <scope>NUCLEOTIDE SEQUENCE [LARGE SCALE GENOMIC DNA]</scope>
</reference>
<dbReference type="InterPro" id="IPR050473">
    <property type="entry name" value="A2M/Complement_sys"/>
</dbReference>
<dbReference type="Proteomes" id="UP000017246">
    <property type="component" value="Unassembled WGS sequence"/>
</dbReference>
<evidence type="ECO:0000259" key="1">
    <source>
        <dbReference type="Pfam" id="PF00207"/>
    </source>
</evidence>
<evidence type="ECO:0000313" key="2">
    <source>
        <dbReference type="EMBL" id="CUT99337.1"/>
    </source>
</evidence>
<protein>
    <submittedName>
        <fullName evidence="2">Macroglobulin:complement</fullName>
    </submittedName>
</protein>
<evidence type="ECO:0000313" key="3">
    <source>
        <dbReference type="Proteomes" id="UP000017246"/>
    </source>
</evidence>
<dbReference type="Gene3D" id="2.60.40.10">
    <property type="entry name" value="Immunoglobulins"/>
    <property type="match status" value="1"/>
</dbReference>
<dbReference type="PANTHER" id="PTHR11412">
    <property type="entry name" value="MACROGLOBULIN / COMPLEMENT"/>
    <property type="match status" value="1"/>
</dbReference>
<dbReference type="AlphaFoldDB" id="A0A068Y9W5"/>
<sequence length="205" mass="21906">MPVKKPQLTVRMPFFVEFAPPLMARRGELLHLPISVFVYPETATTPTTTNTSKGLGGDGGDTVTPRTCYEVEVSVETDLQDWRVVGIASFTTCICAGDLKETFHLPLRPLRVGHLNVTAKAVAKRGSLICGDDDDDFGGRGQASKVVAIGDAVRRLVRVIAEGVEKQVTLGGIFCSSKGELCFLSSVSPALCSIVCLPLTSSHSL</sequence>
<dbReference type="STRING" id="6211.A0A068Y9W5"/>